<reference evidence="1" key="1">
    <citation type="journal article" date="2020" name="MBio">
        <title>'Candidatus Ethanoperedens,' a Thermophilic Genus of Archaea Mediating the Anaerobic Oxidation of Ethane.</title>
        <authorList>
            <person name="Hahn C.J."/>
            <person name="Laso-Perez R."/>
            <person name="Vulcano F."/>
            <person name="Vaziourakis K.M."/>
            <person name="Stokke R."/>
            <person name="Steen I.H."/>
            <person name="Teske A."/>
            <person name="Boetius A."/>
            <person name="Liebeke M."/>
            <person name="Amann R."/>
            <person name="Knittel K."/>
            <person name="Wegener G."/>
        </authorList>
    </citation>
    <scope>NUCLEOTIDE SEQUENCE</scope>
    <source>
        <strain evidence="1">GoM-Arc1-LC-WB58</strain>
    </source>
</reference>
<protein>
    <recommendedName>
        <fullName evidence="3">Aspartyl protease</fullName>
    </recommendedName>
</protein>
<dbReference type="Proteomes" id="UP000606580">
    <property type="component" value="Unassembled WGS sequence"/>
</dbReference>
<dbReference type="AlphaFoldDB" id="A0A848DB45"/>
<organism evidence="1 2">
    <name type="scientific">Candidatus Ethanoperedens thermophilum</name>
    <dbReference type="NCBI Taxonomy" id="2766897"/>
    <lineage>
        <taxon>Archaea</taxon>
        <taxon>Methanobacteriati</taxon>
        <taxon>Methanobacteriota</taxon>
        <taxon>Stenosarchaea group</taxon>
        <taxon>Methanomicrobia</taxon>
        <taxon>Methanosarcinales</taxon>
        <taxon>Methanosarcinales incertae sedis</taxon>
        <taxon>GOM Arc I cluster</taxon>
        <taxon>Candidatus Ethanoperedens</taxon>
    </lineage>
</organism>
<evidence type="ECO:0008006" key="3">
    <source>
        <dbReference type="Google" id="ProtNLM"/>
    </source>
</evidence>
<sequence>MEKEFDYKQEESDVFGQVKRPRVELQVFSKKKNRWIWVDEVLADTGADFCMLPRYLGNFFVEDITTGKYVEIKGVVPGARLIAYIHDLQIKLADREFDVPTAIADSDDVPSIFGRVNGLDLFDANFLKGEKIKLHWEE</sequence>
<accession>A0A848DB45</accession>
<name>A0A848DB45_9EURY</name>
<comment type="caution">
    <text evidence="1">The sequence shown here is derived from an EMBL/GenBank/DDBJ whole genome shotgun (WGS) entry which is preliminary data.</text>
</comment>
<proteinExistence type="predicted"/>
<evidence type="ECO:0000313" key="2">
    <source>
        <dbReference type="Proteomes" id="UP000606580"/>
    </source>
</evidence>
<gene>
    <name evidence="1" type="ORF">GIS02_05085</name>
</gene>
<dbReference type="EMBL" id="WNEG01000090">
    <property type="protein sequence ID" value="NMG83564.1"/>
    <property type="molecule type" value="Genomic_DNA"/>
</dbReference>
<evidence type="ECO:0000313" key="1">
    <source>
        <dbReference type="EMBL" id="NMG83564.1"/>
    </source>
</evidence>